<comment type="caution">
    <text evidence="2">The sequence shown here is derived from an EMBL/GenBank/DDBJ whole genome shotgun (WGS) entry which is preliminary data.</text>
</comment>
<sequence>MLKTAKSKAEEQFAATQKKDQKALHERDQARQKSAEHTAKLRALRLAKEAADKEQKDNG</sequence>
<name>A0A545SXQ4_9PROT</name>
<dbReference type="Proteomes" id="UP000315252">
    <property type="component" value="Unassembled WGS sequence"/>
</dbReference>
<evidence type="ECO:0000256" key="1">
    <source>
        <dbReference type="SAM" id="MobiDB-lite"/>
    </source>
</evidence>
<proteinExistence type="predicted"/>
<dbReference type="EMBL" id="VHSH01000021">
    <property type="protein sequence ID" value="TQV69741.1"/>
    <property type="molecule type" value="Genomic_DNA"/>
</dbReference>
<feature type="compositionally biased region" description="Basic and acidic residues" evidence="1">
    <location>
        <begin position="7"/>
        <end position="38"/>
    </location>
</feature>
<gene>
    <name evidence="2" type="ORF">FKG95_28815</name>
</gene>
<evidence type="ECO:0000313" key="2">
    <source>
        <dbReference type="EMBL" id="TQV69741.1"/>
    </source>
</evidence>
<dbReference type="AlphaFoldDB" id="A0A545SXQ4"/>
<keyword evidence="3" id="KW-1185">Reference proteome</keyword>
<reference evidence="2 3" key="1">
    <citation type="submission" date="2019-06" db="EMBL/GenBank/DDBJ databases">
        <title>Whole genome sequence for Rhodospirillaceae sp. R148.</title>
        <authorList>
            <person name="Wang G."/>
        </authorList>
    </citation>
    <scope>NUCLEOTIDE SEQUENCE [LARGE SCALE GENOMIC DNA]</scope>
    <source>
        <strain evidence="2 3">R148</strain>
    </source>
</reference>
<feature type="region of interest" description="Disordered" evidence="1">
    <location>
        <begin position="1"/>
        <end position="38"/>
    </location>
</feature>
<dbReference type="RefSeq" id="WP_142899932.1">
    <property type="nucleotide sequence ID" value="NZ_ML660072.1"/>
</dbReference>
<evidence type="ECO:0000313" key="3">
    <source>
        <dbReference type="Proteomes" id="UP000315252"/>
    </source>
</evidence>
<accession>A0A545SXQ4</accession>
<organism evidence="2 3">
    <name type="scientific">Denitrobaculum tricleocarpae</name>
    <dbReference type="NCBI Taxonomy" id="2591009"/>
    <lineage>
        <taxon>Bacteria</taxon>
        <taxon>Pseudomonadati</taxon>
        <taxon>Pseudomonadota</taxon>
        <taxon>Alphaproteobacteria</taxon>
        <taxon>Rhodospirillales</taxon>
        <taxon>Rhodospirillaceae</taxon>
        <taxon>Denitrobaculum</taxon>
    </lineage>
</organism>
<protein>
    <submittedName>
        <fullName evidence="2">Uncharacterized protein</fullName>
    </submittedName>
</protein>